<dbReference type="Pfam" id="PF15931">
    <property type="entry name" value="DUF4747"/>
    <property type="match status" value="1"/>
</dbReference>
<dbReference type="AlphaFoldDB" id="A0A7X1ZBP5"/>
<protein>
    <submittedName>
        <fullName evidence="1">DUF4747 family protein</fullName>
    </submittedName>
</protein>
<sequence>MPNPITIEIGVLNVVSHPHSEDIYAELFEKVSQKEANYWGDSNAAIRKIRKRRDGFLQSSIVLGTEIDLRDPVVDRSDYTTSEASAEDARLSKTHLYNGRVFLFLFDPKTHRLYYERKNQHGKKLSPNLLRKALMRLFDNFNEEAGFIYEINVSIVPEKDTLDRLLAMPQIDSVEIHLERPNPSDGIDDEIHEIMEELDEQGLQKLQTDMKRSKESETIRINEKNMKRARVAQNNGFVKVSGRNKEGERFRGATSDYPLIREAEVEKGELSTTEILRVAKEVS</sequence>
<dbReference type="EMBL" id="WIVE01000006">
    <property type="protein sequence ID" value="MQX35594.1"/>
    <property type="molecule type" value="Genomic_DNA"/>
</dbReference>
<evidence type="ECO:0000313" key="1">
    <source>
        <dbReference type="EMBL" id="MQX35594.1"/>
    </source>
</evidence>
<dbReference type="OrthoDB" id="7876985at2"/>
<dbReference type="InterPro" id="IPR031832">
    <property type="entry name" value="DUF4747"/>
</dbReference>
<dbReference type="RefSeq" id="WP_153341254.1">
    <property type="nucleotide sequence ID" value="NZ_WIVE01000006.1"/>
</dbReference>
<accession>A0A7X1ZBP5</accession>
<reference evidence="1 2" key="1">
    <citation type="submission" date="2019-10" db="EMBL/GenBank/DDBJ databases">
        <title>Draft whole-genome sequence of the purple nonsulfur photosynthetic bacterium Roseospira navarrensis DSM 15114.</title>
        <authorList>
            <person name="Kyndt J.A."/>
            <person name="Meyer T.E."/>
        </authorList>
    </citation>
    <scope>NUCLEOTIDE SEQUENCE [LARGE SCALE GENOMIC DNA]</scope>
    <source>
        <strain evidence="1 2">DSM 15114</strain>
    </source>
</reference>
<dbReference type="Proteomes" id="UP000434582">
    <property type="component" value="Unassembled WGS sequence"/>
</dbReference>
<proteinExistence type="predicted"/>
<name>A0A7X1ZBP5_9PROT</name>
<gene>
    <name evidence="1" type="ORF">GHC57_03590</name>
</gene>
<evidence type="ECO:0000313" key="2">
    <source>
        <dbReference type="Proteomes" id="UP000434582"/>
    </source>
</evidence>
<organism evidence="1 2">
    <name type="scientific">Roseospira navarrensis</name>
    <dbReference type="NCBI Taxonomy" id="140058"/>
    <lineage>
        <taxon>Bacteria</taxon>
        <taxon>Pseudomonadati</taxon>
        <taxon>Pseudomonadota</taxon>
        <taxon>Alphaproteobacteria</taxon>
        <taxon>Rhodospirillales</taxon>
        <taxon>Rhodospirillaceae</taxon>
        <taxon>Roseospira</taxon>
    </lineage>
</organism>
<comment type="caution">
    <text evidence="1">The sequence shown here is derived from an EMBL/GenBank/DDBJ whole genome shotgun (WGS) entry which is preliminary data.</text>
</comment>
<keyword evidence="2" id="KW-1185">Reference proteome</keyword>